<reference evidence="1" key="1">
    <citation type="submission" date="2022-10" db="EMBL/GenBank/DDBJ databases">
        <title>Genome Sequence of Xylaria curta.</title>
        <authorList>
            <person name="Buettner E."/>
        </authorList>
    </citation>
    <scope>NUCLEOTIDE SEQUENCE</scope>
    <source>
        <strain evidence="1">Babe10</strain>
    </source>
</reference>
<gene>
    <name evidence="1" type="ORF">NUW58_g8429</name>
</gene>
<evidence type="ECO:0000313" key="1">
    <source>
        <dbReference type="EMBL" id="KAJ2975187.1"/>
    </source>
</evidence>
<dbReference type="Proteomes" id="UP001143856">
    <property type="component" value="Unassembled WGS sequence"/>
</dbReference>
<protein>
    <submittedName>
        <fullName evidence="1">Uncharacterized protein</fullName>
    </submittedName>
</protein>
<sequence length="387" mass="43421">MSSQSPLIDALNWEISEHGQPNSVREVIEKTNWVNLCQRASDLNHGLPCKPLSKMTNGLNNLVCILQFSDQTRWVARIGLHRSATDSAKLRSEVDAMQLIREQCKIPIPQVFACEVNSENPVGVPFVLMEFLPGNTAMDAAGGYDVHRGQIPFTYRPKFYRSVAECHVKITALRFSKIGTIVRNAEGRYNIGPFPDIGGPFDSAADFFEAWAEHARFPHGKDKILGMMKGGLARRVLASINEFPSKIKAMARRISCNNQGPFPLCHADFLHSNIIVDEDFQVLGIIDWEGACTLPLQLVTFPGFLNAMPASFDSPDNYREGGQPVDDQQRQRWKEQNDYVQMVESAEHQDHVLSRCLRDEKSLALAYSMTAYKNGKLGFYDTVIGAW</sequence>
<accession>A0ACC1N7C9</accession>
<dbReference type="EMBL" id="JAPDGR010002569">
    <property type="protein sequence ID" value="KAJ2975187.1"/>
    <property type="molecule type" value="Genomic_DNA"/>
</dbReference>
<organism evidence="1 2">
    <name type="scientific">Xylaria curta</name>
    <dbReference type="NCBI Taxonomy" id="42375"/>
    <lineage>
        <taxon>Eukaryota</taxon>
        <taxon>Fungi</taxon>
        <taxon>Dikarya</taxon>
        <taxon>Ascomycota</taxon>
        <taxon>Pezizomycotina</taxon>
        <taxon>Sordariomycetes</taxon>
        <taxon>Xylariomycetidae</taxon>
        <taxon>Xylariales</taxon>
        <taxon>Xylariaceae</taxon>
        <taxon>Xylaria</taxon>
    </lineage>
</organism>
<keyword evidence="2" id="KW-1185">Reference proteome</keyword>
<evidence type="ECO:0000313" key="2">
    <source>
        <dbReference type="Proteomes" id="UP001143856"/>
    </source>
</evidence>
<comment type="caution">
    <text evidence="1">The sequence shown here is derived from an EMBL/GenBank/DDBJ whole genome shotgun (WGS) entry which is preliminary data.</text>
</comment>
<proteinExistence type="predicted"/>
<name>A0ACC1N7C9_9PEZI</name>